<keyword evidence="2" id="KW-0472">Membrane</keyword>
<dbReference type="InterPro" id="IPR011004">
    <property type="entry name" value="Trimer_LpxA-like_sf"/>
</dbReference>
<feature type="region of interest" description="Disordered" evidence="1">
    <location>
        <begin position="126"/>
        <end position="146"/>
    </location>
</feature>
<dbReference type="InterPro" id="IPR007607">
    <property type="entry name" value="BacA/B"/>
</dbReference>
<keyword evidence="2" id="KW-1133">Transmembrane helix</keyword>
<dbReference type="Pfam" id="PF04519">
    <property type="entry name" value="Bactofilin"/>
    <property type="match status" value="1"/>
</dbReference>
<reference evidence="3 4" key="1">
    <citation type="journal article" date="2011" name="J. Bacteriol.">
        <title>Genome sequence of the mercury-methylating and pleomorphic Desulfovibrio africanus Strain Walvis Bay.</title>
        <authorList>
            <person name="Brown S.D."/>
            <person name="Wall J.D."/>
            <person name="Kucken A.M."/>
            <person name="Gilmour C.C."/>
            <person name="Podar M."/>
            <person name="Brandt C.C."/>
            <person name="Teshima H."/>
            <person name="Detter J.C."/>
            <person name="Han C.S."/>
            <person name="Land M.L."/>
            <person name="Lucas S."/>
            <person name="Han J."/>
            <person name="Pennacchio L."/>
            <person name="Nolan M."/>
            <person name="Pitluck S."/>
            <person name="Woyke T."/>
            <person name="Goodwin L."/>
            <person name="Palumbo A.V."/>
            <person name="Elias D.A."/>
        </authorList>
    </citation>
    <scope>NUCLEOTIDE SEQUENCE [LARGE SCALE GENOMIC DNA]</scope>
    <source>
        <strain evidence="3 4">Walvis Bay</strain>
    </source>
</reference>
<dbReference type="EMBL" id="CP003221">
    <property type="protein sequence ID" value="EGJ49234.1"/>
    <property type="molecule type" value="Genomic_DNA"/>
</dbReference>
<dbReference type="RefSeq" id="WP_014259054.1">
    <property type="nucleotide sequence ID" value="NC_016629.1"/>
</dbReference>
<dbReference type="Gene3D" id="2.160.10.10">
    <property type="entry name" value="Hexapeptide repeat proteins"/>
    <property type="match status" value="1"/>
</dbReference>
<dbReference type="KEGG" id="daf:Desaf_0886"/>
<sequence precursor="true">MDARSPRHSRSSAGFILIYLVVAMALIAALAAGVMVLSTSSATGQVETGRQLQAMHLAQAGVDYAKAHKKAWFTDMATKGGMSFDLGGSGLFMLQVANNGDGTFDVASTGISGQSTSFEANYETHATGYTPEDDSGTPGDPSDEYPTPTEVVDYTLFTSDTPLSVSNQGTVDGCVAGASVTLGNQVEVTGSVRSESTVRLINHSSIGGNICAADDVFMENHTEVGGEIHTQGDLEVGSNEATVHGSVYVAGNVILRNRARILGDVHAGGDVELGSNNSLVAGNIYSGGNVILNNAATVVGDVHAAGNINVNWGGTIEGDAIAGGTVTVNSTGGQVNGSRSPRMPSPPRIMPTPPKSCGAVTMPKLQTFFSDPSNNVTIGWDKDSSKPLAPGTYGALTLGGQNRLYLSSGDECADPCASSCVDYVFSSVSAGTQPDLFLDLSGTDGACNPDNPRDFLTILVSGDVTWGDGMTIQVSCDGKNYKPFDSADPKLAALVYIESHGSFTLKNQSPWFGTILTKNNLTFVNQTKLIGSYHTLDGTADTGNQPYIKYVKSAFADQCWD</sequence>
<dbReference type="Proteomes" id="UP000007844">
    <property type="component" value="Chromosome"/>
</dbReference>
<dbReference type="STRING" id="690850.Desaf_0886"/>
<name>F3YUY4_DESAF</name>
<accession>F3YUY4</accession>
<evidence type="ECO:0000256" key="2">
    <source>
        <dbReference type="SAM" id="Phobius"/>
    </source>
</evidence>
<feature type="transmembrane region" description="Helical" evidence="2">
    <location>
        <begin position="12"/>
        <end position="37"/>
    </location>
</feature>
<organism evidence="3 4">
    <name type="scientific">Desulfocurvibacter africanus subsp. africanus str. Walvis Bay</name>
    <dbReference type="NCBI Taxonomy" id="690850"/>
    <lineage>
        <taxon>Bacteria</taxon>
        <taxon>Pseudomonadati</taxon>
        <taxon>Thermodesulfobacteriota</taxon>
        <taxon>Desulfovibrionia</taxon>
        <taxon>Desulfovibrionales</taxon>
        <taxon>Desulfovibrionaceae</taxon>
        <taxon>Desulfocurvibacter</taxon>
    </lineage>
</organism>
<protein>
    <recommendedName>
        <fullName evidence="5">Polymer-forming cytoskeletal protein</fullName>
    </recommendedName>
</protein>
<feature type="region of interest" description="Disordered" evidence="1">
    <location>
        <begin position="329"/>
        <end position="349"/>
    </location>
</feature>
<dbReference type="HOGENOM" id="CLU_437915_0_0_7"/>
<dbReference type="AlphaFoldDB" id="F3YUY4"/>
<dbReference type="eggNOG" id="COG1664">
    <property type="taxonomic scope" value="Bacteria"/>
</dbReference>
<gene>
    <name evidence="3" type="ORF">Desaf_0886</name>
</gene>
<evidence type="ECO:0008006" key="5">
    <source>
        <dbReference type="Google" id="ProtNLM"/>
    </source>
</evidence>
<evidence type="ECO:0000313" key="3">
    <source>
        <dbReference type="EMBL" id="EGJ49234.1"/>
    </source>
</evidence>
<evidence type="ECO:0000256" key="1">
    <source>
        <dbReference type="SAM" id="MobiDB-lite"/>
    </source>
</evidence>
<keyword evidence="2" id="KW-0812">Transmembrane</keyword>
<evidence type="ECO:0000313" key="4">
    <source>
        <dbReference type="Proteomes" id="UP000007844"/>
    </source>
</evidence>
<dbReference type="SUPFAM" id="SSF51161">
    <property type="entry name" value="Trimeric LpxA-like enzymes"/>
    <property type="match status" value="1"/>
</dbReference>
<proteinExistence type="predicted"/>
<keyword evidence="4" id="KW-1185">Reference proteome</keyword>